<dbReference type="InterPro" id="IPR050668">
    <property type="entry name" value="Cytochrome_b5"/>
</dbReference>
<evidence type="ECO:0000256" key="5">
    <source>
        <dbReference type="SAM" id="MobiDB-lite"/>
    </source>
</evidence>
<evidence type="ECO:0000256" key="1">
    <source>
        <dbReference type="ARBA" id="ARBA00022617"/>
    </source>
</evidence>
<accession>A0A1L9VSE2</accession>
<dbReference type="PANTHER" id="PTHR19359">
    <property type="entry name" value="CYTOCHROME B5"/>
    <property type="match status" value="1"/>
</dbReference>
<proteinExistence type="inferred from homology"/>
<evidence type="ECO:0000313" key="7">
    <source>
        <dbReference type="EMBL" id="OJJ86810.1"/>
    </source>
</evidence>
<dbReference type="InterPro" id="IPR036400">
    <property type="entry name" value="Cyt_B5-like_heme/steroid_sf"/>
</dbReference>
<dbReference type="AlphaFoldDB" id="A0A1L9VSE2"/>
<dbReference type="EMBL" id="KV878892">
    <property type="protein sequence ID" value="OJJ86810.1"/>
    <property type="molecule type" value="Genomic_DNA"/>
</dbReference>
<dbReference type="GeneID" id="34464452"/>
<dbReference type="Proteomes" id="UP000184300">
    <property type="component" value="Unassembled WGS sequence"/>
</dbReference>
<name>A0A1L9VSE2_ASPGL</name>
<dbReference type="PROSITE" id="PS50255">
    <property type="entry name" value="CYTOCHROME_B5_2"/>
    <property type="match status" value="1"/>
</dbReference>
<feature type="region of interest" description="Disordered" evidence="5">
    <location>
        <begin position="32"/>
        <end position="68"/>
    </location>
</feature>
<keyword evidence="2" id="KW-0479">Metal-binding</keyword>
<protein>
    <recommendedName>
        <fullName evidence="6">Cytochrome b5 heme-binding domain-containing protein</fullName>
    </recommendedName>
</protein>
<dbReference type="STRING" id="1160497.A0A1L9VSE2"/>
<dbReference type="Pfam" id="PF00173">
    <property type="entry name" value="Cyt-b5"/>
    <property type="match status" value="1"/>
</dbReference>
<dbReference type="SUPFAM" id="SSF55856">
    <property type="entry name" value="Cytochrome b5-like heme/steroid binding domain"/>
    <property type="match status" value="1"/>
</dbReference>
<evidence type="ECO:0000313" key="8">
    <source>
        <dbReference type="Proteomes" id="UP000184300"/>
    </source>
</evidence>
<dbReference type="GO" id="GO:0016020">
    <property type="term" value="C:membrane"/>
    <property type="evidence" value="ECO:0007669"/>
    <property type="project" value="TreeGrafter"/>
</dbReference>
<dbReference type="GO" id="GO:0020037">
    <property type="term" value="F:heme binding"/>
    <property type="evidence" value="ECO:0007669"/>
    <property type="project" value="TreeGrafter"/>
</dbReference>
<evidence type="ECO:0000256" key="3">
    <source>
        <dbReference type="ARBA" id="ARBA00023004"/>
    </source>
</evidence>
<comment type="similarity">
    <text evidence="4">Belongs to the cytochrome b5 family.</text>
</comment>
<evidence type="ECO:0000259" key="6">
    <source>
        <dbReference type="PROSITE" id="PS50255"/>
    </source>
</evidence>
<evidence type="ECO:0000256" key="2">
    <source>
        <dbReference type="ARBA" id="ARBA00022723"/>
    </source>
</evidence>
<organism evidence="7 8">
    <name type="scientific">Aspergillus glaucus CBS 516.65</name>
    <dbReference type="NCBI Taxonomy" id="1160497"/>
    <lineage>
        <taxon>Eukaryota</taxon>
        <taxon>Fungi</taxon>
        <taxon>Dikarya</taxon>
        <taxon>Ascomycota</taxon>
        <taxon>Pezizomycotina</taxon>
        <taxon>Eurotiomycetes</taxon>
        <taxon>Eurotiomycetidae</taxon>
        <taxon>Eurotiales</taxon>
        <taxon>Aspergillaceae</taxon>
        <taxon>Aspergillus</taxon>
        <taxon>Aspergillus subgen. Aspergillus</taxon>
    </lineage>
</organism>
<dbReference type="RefSeq" id="XP_022403499.1">
    <property type="nucleotide sequence ID" value="XM_022548191.1"/>
</dbReference>
<dbReference type="InterPro" id="IPR001199">
    <property type="entry name" value="Cyt_B5-like_heme/steroid-bd"/>
</dbReference>
<dbReference type="OrthoDB" id="260519at2759"/>
<dbReference type="SMART" id="SM01117">
    <property type="entry name" value="Cyt-b5"/>
    <property type="match status" value="1"/>
</dbReference>
<keyword evidence="8" id="KW-1185">Reference proteome</keyword>
<sequence>MDFRVQQTPSFGLTSFPKSNDVLTTMHVEYATISPPSSQNDRNHPRDRKHHKQASNGLPFISTGEVQNADGRDGSPMWIVIDDIVYDVTDFAKRHPGGQAPLRNLSGKSCSWQFHKIHSKSTLESLGAELRVGRTSNVPNPYKEPKPTFIRQLWKPLFLA</sequence>
<reference evidence="8" key="1">
    <citation type="journal article" date="2017" name="Genome Biol.">
        <title>Comparative genomics reveals high biological diversity and specific adaptations in the industrially and medically important fungal genus Aspergillus.</title>
        <authorList>
            <person name="de Vries R.P."/>
            <person name="Riley R."/>
            <person name="Wiebenga A."/>
            <person name="Aguilar-Osorio G."/>
            <person name="Amillis S."/>
            <person name="Uchima C.A."/>
            <person name="Anderluh G."/>
            <person name="Asadollahi M."/>
            <person name="Askin M."/>
            <person name="Barry K."/>
            <person name="Battaglia E."/>
            <person name="Bayram O."/>
            <person name="Benocci T."/>
            <person name="Braus-Stromeyer S.A."/>
            <person name="Caldana C."/>
            <person name="Canovas D."/>
            <person name="Cerqueira G.C."/>
            <person name="Chen F."/>
            <person name="Chen W."/>
            <person name="Choi C."/>
            <person name="Clum A."/>
            <person name="Dos Santos R.A."/>
            <person name="Damasio A.R."/>
            <person name="Diallinas G."/>
            <person name="Emri T."/>
            <person name="Fekete E."/>
            <person name="Flipphi M."/>
            <person name="Freyberg S."/>
            <person name="Gallo A."/>
            <person name="Gournas C."/>
            <person name="Habgood R."/>
            <person name="Hainaut M."/>
            <person name="Harispe M.L."/>
            <person name="Henrissat B."/>
            <person name="Hilden K.S."/>
            <person name="Hope R."/>
            <person name="Hossain A."/>
            <person name="Karabika E."/>
            <person name="Karaffa L."/>
            <person name="Karanyi Z."/>
            <person name="Krasevec N."/>
            <person name="Kuo A."/>
            <person name="Kusch H."/>
            <person name="LaButti K."/>
            <person name="Lagendijk E.L."/>
            <person name="Lapidus A."/>
            <person name="Levasseur A."/>
            <person name="Lindquist E."/>
            <person name="Lipzen A."/>
            <person name="Logrieco A.F."/>
            <person name="MacCabe A."/>
            <person name="Maekelae M.R."/>
            <person name="Malavazi I."/>
            <person name="Melin P."/>
            <person name="Meyer V."/>
            <person name="Mielnichuk N."/>
            <person name="Miskei M."/>
            <person name="Molnar A.P."/>
            <person name="Mule G."/>
            <person name="Ngan C.Y."/>
            <person name="Orejas M."/>
            <person name="Orosz E."/>
            <person name="Ouedraogo J.P."/>
            <person name="Overkamp K.M."/>
            <person name="Park H.-S."/>
            <person name="Perrone G."/>
            <person name="Piumi F."/>
            <person name="Punt P.J."/>
            <person name="Ram A.F."/>
            <person name="Ramon A."/>
            <person name="Rauscher S."/>
            <person name="Record E."/>
            <person name="Riano-Pachon D.M."/>
            <person name="Robert V."/>
            <person name="Roehrig J."/>
            <person name="Ruller R."/>
            <person name="Salamov A."/>
            <person name="Salih N.S."/>
            <person name="Samson R.A."/>
            <person name="Sandor E."/>
            <person name="Sanguinetti M."/>
            <person name="Schuetze T."/>
            <person name="Sepcic K."/>
            <person name="Shelest E."/>
            <person name="Sherlock G."/>
            <person name="Sophianopoulou V."/>
            <person name="Squina F.M."/>
            <person name="Sun H."/>
            <person name="Susca A."/>
            <person name="Todd R.B."/>
            <person name="Tsang A."/>
            <person name="Unkles S.E."/>
            <person name="van de Wiele N."/>
            <person name="van Rossen-Uffink D."/>
            <person name="Oliveira J.V."/>
            <person name="Vesth T.C."/>
            <person name="Visser J."/>
            <person name="Yu J.-H."/>
            <person name="Zhou M."/>
            <person name="Andersen M.R."/>
            <person name="Archer D.B."/>
            <person name="Baker S.E."/>
            <person name="Benoit I."/>
            <person name="Brakhage A.A."/>
            <person name="Braus G.H."/>
            <person name="Fischer R."/>
            <person name="Frisvad J.C."/>
            <person name="Goldman G.H."/>
            <person name="Houbraken J."/>
            <person name="Oakley B."/>
            <person name="Pocsi I."/>
            <person name="Scazzocchio C."/>
            <person name="Seiboth B."/>
            <person name="vanKuyk P.A."/>
            <person name="Wortman J."/>
            <person name="Dyer P.S."/>
            <person name="Grigoriev I.V."/>
        </authorList>
    </citation>
    <scope>NUCLEOTIDE SEQUENCE [LARGE SCALE GENOMIC DNA]</scope>
    <source>
        <strain evidence="8">CBS 516.65</strain>
    </source>
</reference>
<dbReference type="VEuPathDB" id="FungiDB:ASPGLDRAFT_56359"/>
<gene>
    <name evidence="7" type="ORF">ASPGLDRAFT_56359</name>
</gene>
<dbReference type="GO" id="GO:0046872">
    <property type="term" value="F:metal ion binding"/>
    <property type="evidence" value="ECO:0007669"/>
    <property type="project" value="UniProtKB-KW"/>
</dbReference>
<keyword evidence="1" id="KW-0349">Heme</keyword>
<evidence type="ECO:0000256" key="4">
    <source>
        <dbReference type="ARBA" id="ARBA00038168"/>
    </source>
</evidence>
<keyword evidence="3" id="KW-0408">Iron</keyword>
<feature type="domain" description="Cytochrome b5 heme-binding" evidence="6">
    <location>
        <begin position="58"/>
        <end position="136"/>
    </location>
</feature>
<dbReference type="Gene3D" id="3.10.120.10">
    <property type="entry name" value="Cytochrome b5-like heme/steroid binding domain"/>
    <property type="match status" value="1"/>
</dbReference>